<feature type="transmembrane region" description="Helical" evidence="1">
    <location>
        <begin position="61"/>
        <end position="83"/>
    </location>
</feature>
<dbReference type="AlphaFoldDB" id="A0AAN8FFY4"/>
<organism evidence="2 3">
    <name type="scientific">Trichostrongylus colubriformis</name>
    <name type="common">Black scour worm</name>
    <dbReference type="NCBI Taxonomy" id="6319"/>
    <lineage>
        <taxon>Eukaryota</taxon>
        <taxon>Metazoa</taxon>
        <taxon>Ecdysozoa</taxon>
        <taxon>Nematoda</taxon>
        <taxon>Chromadorea</taxon>
        <taxon>Rhabditida</taxon>
        <taxon>Rhabditina</taxon>
        <taxon>Rhabditomorpha</taxon>
        <taxon>Strongyloidea</taxon>
        <taxon>Trichostrongylidae</taxon>
        <taxon>Trichostrongylus</taxon>
    </lineage>
</organism>
<dbReference type="EMBL" id="WIXE01011942">
    <property type="protein sequence ID" value="KAK5976370.1"/>
    <property type="molecule type" value="Genomic_DNA"/>
</dbReference>
<gene>
    <name evidence="2" type="ORF">GCK32_005523</name>
</gene>
<keyword evidence="1" id="KW-0812">Transmembrane</keyword>
<evidence type="ECO:0000313" key="2">
    <source>
        <dbReference type="EMBL" id="KAK5976370.1"/>
    </source>
</evidence>
<evidence type="ECO:0000313" key="3">
    <source>
        <dbReference type="Proteomes" id="UP001331761"/>
    </source>
</evidence>
<comment type="caution">
    <text evidence="2">The sequence shown here is derived from an EMBL/GenBank/DDBJ whole genome shotgun (WGS) entry which is preliminary data.</text>
</comment>
<reference evidence="2 3" key="1">
    <citation type="submission" date="2019-10" db="EMBL/GenBank/DDBJ databases">
        <title>Assembly and Annotation for the nematode Trichostrongylus colubriformis.</title>
        <authorList>
            <person name="Martin J."/>
        </authorList>
    </citation>
    <scope>NUCLEOTIDE SEQUENCE [LARGE SCALE GENOMIC DNA]</scope>
    <source>
        <strain evidence="2">G859</strain>
        <tissue evidence="2">Whole worm</tissue>
    </source>
</reference>
<protein>
    <submittedName>
        <fullName evidence="2">Uncharacterized protein</fullName>
    </submittedName>
</protein>
<keyword evidence="1" id="KW-1133">Transmembrane helix</keyword>
<sequence>MILYRNKGNWRTLIQVSTIYFSCPRSFSCCGLRCVPSPTAALLRKTRETNLLSFHFDKNCLNALMTAGAITSLLAFICITCINRRSAAALVARSLCFISMEVLRIWISIL</sequence>
<keyword evidence="3" id="KW-1185">Reference proteome</keyword>
<name>A0AAN8FFY4_TRICO</name>
<dbReference type="Proteomes" id="UP001331761">
    <property type="component" value="Unassembled WGS sequence"/>
</dbReference>
<keyword evidence="1" id="KW-0472">Membrane</keyword>
<accession>A0AAN8FFY4</accession>
<proteinExistence type="predicted"/>
<evidence type="ECO:0000256" key="1">
    <source>
        <dbReference type="SAM" id="Phobius"/>
    </source>
</evidence>